<evidence type="ECO:0000313" key="1">
    <source>
        <dbReference type="EMBL" id="EGG24755.1"/>
    </source>
</evidence>
<organism evidence="1 2">
    <name type="scientific">Cavenderia fasciculata</name>
    <name type="common">Slime mold</name>
    <name type="synonym">Dictyostelium fasciculatum</name>
    <dbReference type="NCBI Taxonomy" id="261658"/>
    <lineage>
        <taxon>Eukaryota</taxon>
        <taxon>Amoebozoa</taxon>
        <taxon>Evosea</taxon>
        <taxon>Eumycetozoa</taxon>
        <taxon>Dictyostelia</taxon>
        <taxon>Acytosteliales</taxon>
        <taxon>Cavenderiaceae</taxon>
        <taxon>Cavenderia</taxon>
    </lineage>
</organism>
<proteinExistence type="predicted"/>
<gene>
    <name evidence="1" type="ORF">DFA_02999</name>
</gene>
<dbReference type="AlphaFoldDB" id="F4PGC1"/>
<keyword evidence="2" id="KW-1185">Reference proteome</keyword>
<evidence type="ECO:0000313" key="2">
    <source>
        <dbReference type="Proteomes" id="UP000007797"/>
    </source>
</evidence>
<name>F4PGC1_CACFS</name>
<reference evidence="2" key="1">
    <citation type="journal article" date="2011" name="Genome Res.">
        <title>Phylogeny-wide analysis of social amoeba genomes highlights ancient origins for complex intercellular communication.</title>
        <authorList>
            <person name="Heidel A.J."/>
            <person name="Lawal H.M."/>
            <person name="Felder M."/>
            <person name="Schilde C."/>
            <person name="Helps N.R."/>
            <person name="Tunggal B."/>
            <person name="Rivero F."/>
            <person name="John U."/>
            <person name="Schleicher M."/>
            <person name="Eichinger L."/>
            <person name="Platzer M."/>
            <person name="Noegel A.A."/>
            <person name="Schaap P."/>
            <person name="Gloeckner G."/>
        </authorList>
    </citation>
    <scope>NUCLEOTIDE SEQUENCE [LARGE SCALE GENOMIC DNA]</scope>
    <source>
        <strain evidence="2">SH3</strain>
    </source>
</reference>
<accession>F4PGC1</accession>
<dbReference type="EMBL" id="GL883006">
    <property type="protein sequence ID" value="EGG24755.1"/>
    <property type="molecule type" value="Genomic_DNA"/>
</dbReference>
<protein>
    <submittedName>
        <fullName evidence="1">Uncharacterized protein</fullName>
    </submittedName>
</protein>
<dbReference type="Proteomes" id="UP000007797">
    <property type="component" value="Unassembled WGS sequence"/>
</dbReference>
<dbReference type="RefSeq" id="XP_004362606.1">
    <property type="nucleotide sequence ID" value="XM_004362549.1"/>
</dbReference>
<sequence length="68" mass="7932">MDGVIKLHYYKCKEYKGSEWHRWGIGVHGPRRWQRLPSDRRGLAPSQIRSRSAKELVGVSDADRVQQV</sequence>
<dbReference type="GeneID" id="14877212"/>
<dbReference type="KEGG" id="dfa:DFA_02999"/>